<feature type="compositionally biased region" description="Polar residues" evidence="1">
    <location>
        <begin position="223"/>
        <end position="243"/>
    </location>
</feature>
<dbReference type="OrthoDB" id="5225441at2759"/>
<protein>
    <submittedName>
        <fullName evidence="2">Uncharacterized protein</fullName>
    </submittedName>
</protein>
<reference evidence="2" key="1">
    <citation type="journal article" date="2020" name="BMC Genomics">
        <title>Correction to: Identification and distribution of gene clusters required for synthesis of sphingolipid metabolism inhibitors in diverse species of the filamentous fungus Fusarium.</title>
        <authorList>
            <person name="Kim H.S."/>
            <person name="Lohmar J.M."/>
            <person name="Busman M."/>
            <person name="Brown D.W."/>
            <person name="Naumann T.A."/>
            <person name="Divon H.H."/>
            <person name="Lysoe E."/>
            <person name="Uhlig S."/>
            <person name="Proctor R.H."/>
        </authorList>
    </citation>
    <scope>NUCLEOTIDE SEQUENCE</scope>
    <source>
        <strain evidence="2">NRRL 22465</strain>
    </source>
</reference>
<name>A0A8H4XKQ7_9HYPO</name>
<feature type="compositionally biased region" description="Basic and acidic residues" evidence="1">
    <location>
        <begin position="151"/>
        <end position="165"/>
    </location>
</feature>
<proteinExistence type="predicted"/>
<accession>A0A8H4XKQ7</accession>
<evidence type="ECO:0000256" key="1">
    <source>
        <dbReference type="SAM" id="MobiDB-lite"/>
    </source>
</evidence>
<comment type="caution">
    <text evidence="2">The sequence shown here is derived from an EMBL/GenBank/DDBJ whole genome shotgun (WGS) entry which is preliminary data.</text>
</comment>
<evidence type="ECO:0000313" key="2">
    <source>
        <dbReference type="EMBL" id="KAF4978279.1"/>
    </source>
</evidence>
<dbReference type="AlphaFoldDB" id="A0A8H4XKQ7"/>
<feature type="region of interest" description="Disordered" evidence="1">
    <location>
        <begin position="149"/>
        <end position="271"/>
    </location>
</feature>
<gene>
    <name evidence="2" type="ORF">FZEAL_5317</name>
</gene>
<reference evidence="2" key="2">
    <citation type="submission" date="2020-05" db="EMBL/GenBank/DDBJ databases">
        <authorList>
            <person name="Kim H.-S."/>
            <person name="Proctor R.H."/>
            <person name="Brown D.W."/>
        </authorList>
    </citation>
    <scope>NUCLEOTIDE SEQUENCE</scope>
    <source>
        <strain evidence="2">NRRL 22465</strain>
    </source>
</reference>
<sequence>MAVAYHFTAFGGIDRAGHRPRRQVSNEAKIGKTTPLRATRLLALSVDGSSLTPTSNASGPLVFSGSRGCVNVIYIHLLPSTIRLFFCIIPTNNKTRQAHTTNNNNYYYYYYCCCCCNNYKHLHINTTFIFIPSTTTAINMSILNSIKRARDHKEAAKPREVEKPKTTTATAQPYRHVPKHAACDSVASGPAGARRQDRSKVRAENRKRTAQAVAETHAVQMNFPGSATDSPFTSGTSSTTYQASEADYYGDISPRSRSPVQSFGFPAPPSRNFYDPSEPPFSYPSIKGKEVVRGPCYGMAYSVSPDKNSLPEHFQAALMI</sequence>
<dbReference type="Proteomes" id="UP000635477">
    <property type="component" value="Unassembled WGS sequence"/>
</dbReference>
<keyword evidence="3" id="KW-1185">Reference proteome</keyword>
<organism evidence="2 3">
    <name type="scientific">Fusarium zealandicum</name>
    <dbReference type="NCBI Taxonomy" id="1053134"/>
    <lineage>
        <taxon>Eukaryota</taxon>
        <taxon>Fungi</taxon>
        <taxon>Dikarya</taxon>
        <taxon>Ascomycota</taxon>
        <taxon>Pezizomycotina</taxon>
        <taxon>Sordariomycetes</taxon>
        <taxon>Hypocreomycetidae</taxon>
        <taxon>Hypocreales</taxon>
        <taxon>Nectriaceae</taxon>
        <taxon>Fusarium</taxon>
        <taxon>Fusarium staphyleae species complex</taxon>
    </lineage>
</organism>
<feature type="compositionally biased region" description="Basic and acidic residues" evidence="1">
    <location>
        <begin position="194"/>
        <end position="207"/>
    </location>
</feature>
<evidence type="ECO:0000313" key="3">
    <source>
        <dbReference type="Proteomes" id="UP000635477"/>
    </source>
</evidence>
<dbReference type="EMBL" id="JABEYC010000383">
    <property type="protein sequence ID" value="KAF4978279.1"/>
    <property type="molecule type" value="Genomic_DNA"/>
</dbReference>